<name>A0A914XWK2_9BILA</name>
<proteinExistence type="predicted"/>
<protein>
    <submittedName>
        <fullName evidence="2">Uncharacterized protein</fullName>
    </submittedName>
</protein>
<reference evidence="2" key="1">
    <citation type="submission" date="2022-11" db="UniProtKB">
        <authorList>
            <consortium name="WormBaseParasite"/>
        </authorList>
    </citation>
    <scope>IDENTIFICATION</scope>
</reference>
<dbReference type="WBParaSite" id="PSU_v2.g10911.t1">
    <property type="protein sequence ID" value="PSU_v2.g10911.t1"/>
    <property type="gene ID" value="PSU_v2.g10911"/>
</dbReference>
<keyword evidence="1" id="KW-1185">Reference proteome</keyword>
<sequence length="150" mass="17186">MDGEHGLKMIRKNIDINKLLCKLWITDALYVIPANVTNNSVASSIIPKIYQRDFKRLYLSDQLFSLNEFLFLCSSVKDLTLKEVTVKNGDSNVIPLAKLVEKLPNVKRINYIFTTPSNNTSKNTFKQLWKIPNLSNYNYFGLGMFLGSFV</sequence>
<accession>A0A914XWK2</accession>
<dbReference type="AlphaFoldDB" id="A0A914XWK2"/>
<dbReference type="Proteomes" id="UP000887577">
    <property type="component" value="Unplaced"/>
</dbReference>
<evidence type="ECO:0000313" key="1">
    <source>
        <dbReference type="Proteomes" id="UP000887577"/>
    </source>
</evidence>
<organism evidence="1 2">
    <name type="scientific">Panagrolaimus superbus</name>
    <dbReference type="NCBI Taxonomy" id="310955"/>
    <lineage>
        <taxon>Eukaryota</taxon>
        <taxon>Metazoa</taxon>
        <taxon>Ecdysozoa</taxon>
        <taxon>Nematoda</taxon>
        <taxon>Chromadorea</taxon>
        <taxon>Rhabditida</taxon>
        <taxon>Tylenchina</taxon>
        <taxon>Panagrolaimomorpha</taxon>
        <taxon>Panagrolaimoidea</taxon>
        <taxon>Panagrolaimidae</taxon>
        <taxon>Panagrolaimus</taxon>
    </lineage>
</organism>
<evidence type="ECO:0000313" key="2">
    <source>
        <dbReference type="WBParaSite" id="PSU_v2.g10911.t1"/>
    </source>
</evidence>